<keyword evidence="6" id="KW-0813">Transport</keyword>
<evidence type="ECO:0000313" key="9">
    <source>
        <dbReference type="Proteomes" id="UP000187486"/>
    </source>
</evidence>
<keyword evidence="3 6" id="KW-1133">Transmembrane helix</keyword>
<dbReference type="PROSITE" id="PS51012">
    <property type="entry name" value="ABC_TM2"/>
    <property type="match status" value="1"/>
</dbReference>
<feature type="transmembrane region" description="Helical" evidence="6">
    <location>
        <begin position="180"/>
        <end position="202"/>
    </location>
</feature>
<evidence type="ECO:0000256" key="5">
    <source>
        <dbReference type="ARBA" id="ARBA00023251"/>
    </source>
</evidence>
<dbReference type="AlphaFoldDB" id="A0A1R0KW91"/>
<evidence type="ECO:0000256" key="3">
    <source>
        <dbReference type="ARBA" id="ARBA00022989"/>
    </source>
</evidence>
<dbReference type="GO" id="GO:0043190">
    <property type="term" value="C:ATP-binding cassette (ABC) transporter complex"/>
    <property type="evidence" value="ECO:0007669"/>
    <property type="project" value="InterPro"/>
</dbReference>
<feature type="domain" description="ABC transmembrane type-2" evidence="7">
    <location>
        <begin position="36"/>
        <end position="273"/>
    </location>
</feature>
<gene>
    <name evidence="8" type="ORF">BS329_10660</name>
</gene>
<reference evidence="8 9" key="1">
    <citation type="submission" date="2016-01" db="EMBL/GenBank/DDBJ databases">
        <title>Amycolatopsis coloradensis genome sequencing and assembly.</title>
        <authorList>
            <person name="Mayilraj S."/>
        </authorList>
    </citation>
    <scope>NUCLEOTIDE SEQUENCE [LARGE SCALE GENOMIC DNA]</scope>
    <source>
        <strain evidence="8 9">DSM 44225</strain>
    </source>
</reference>
<dbReference type="GO" id="GO:0046677">
    <property type="term" value="P:response to antibiotic"/>
    <property type="evidence" value="ECO:0007669"/>
    <property type="project" value="UniProtKB-KW"/>
</dbReference>
<keyword evidence="6" id="KW-1003">Cell membrane</keyword>
<evidence type="ECO:0000256" key="6">
    <source>
        <dbReference type="RuleBase" id="RU361157"/>
    </source>
</evidence>
<sequence length="277" mass="29392">MTTLTTLTHPGKLPGTLSLGLIRGAAELRQFFRIREQVIFTFAFPSLLMILLGSMLNSSMPGTTITTGQVLAAGMIGSGIVSTSFTSIGINLAADRELGALKRLRGTPMPAASYFIGKIILVGSTSIAQVVLMSIVGSLLFDLDLPTDPMKLLTALWVFLLGITSCTLLGIALSSATKTVSGAVAVTNLIYIALQFISGVFVTPITTLPKVMVDIASFFPVKWICQGFRSVFLPAEAATQEMAGTWELPMVALALTAWCAAGLLLAKLAFRWSNDGR</sequence>
<evidence type="ECO:0000259" key="7">
    <source>
        <dbReference type="PROSITE" id="PS51012"/>
    </source>
</evidence>
<keyword evidence="5" id="KW-0046">Antibiotic resistance</keyword>
<feature type="transmembrane region" description="Helical" evidence="6">
    <location>
        <begin position="152"/>
        <end position="173"/>
    </location>
</feature>
<name>A0A1R0KW91_9PSEU</name>
<dbReference type="PIRSF" id="PIRSF006648">
    <property type="entry name" value="DrrB"/>
    <property type="match status" value="1"/>
</dbReference>
<dbReference type="InterPro" id="IPR047817">
    <property type="entry name" value="ABC2_TM_bact-type"/>
</dbReference>
<keyword evidence="2 6" id="KW-0812">Transmembrane</keyword>
<evidence type="ECO:0000256" key="1">
    <source>
        <dbReference type="ARBA" id="ARBA00004141"/>
    </source>
</evidence>
<feature type="transmembrane region" description="Helical" evidence="6">
    <location>
        <begin position="70"/>
        <end position="94"/>
    </location>
</feature>
<comment type="caution">
    <text evidence="8">The sequence shown here is derived from an EMBL/GenBank/DDBJ whole genome shotgun (WGS) entry which is preliminary data.</text>
</comment>
<dbReference type="EMBL" id="MQUQ01000005">
    <property type="protein sequence ID" value="OLZ53270.1"/>
    <property type="molecule type" value="Genomic_DNA"/>
</dbReference>
<feature type="transmembrane region" description="Helical" evidence="6">
    <location>
        <begin position="115"/>
        <end position="140"/>
    </location>
</feature>
<feature type="transmembrane region" description="Helical" evidence="6">
    <location>
        <begin position="250"/>
        <end position="270"/>
    </location>
</feature>
<protein>
    <recommendedName>
        <fullName evidence="6">Transport permease protein</fullName>
    </recommendedName>
</protein>
<dbReference type="Pfam" id="PF01061">
    <property type="entry name" value="ABC2_membrane"/>
    <property type="match status" value="1"/>
</dbReference>
<organism evidence="8 9">
    <name type="scientific">Amycolatopsis coloradensis</name>
    <dbReference type="NCBI Taxonomy" id="76021"/>
    <lineage>
        <taxon>Bacteria</taxon>
        <taxon>Bacillati</taxon>
        <taxon>Actinomycetota</taxon>
        <taxon>Actinomycetes</taxon>
        <taxon>Pseudonocardiales</taxon>
        <taxon>Pseudonocardiaceae</taxon>
        <taxon>Amycolatopsis</taxon>
    </lineage>
</organism>
<dbReference type="PANTHER" id="PTHR43229:SF6">
    <property type="entry name" value="ABC-TYPE MULTIDRUG TRANSPORT SYSTEM, PERMEASE COMPONENT"/>
    <property type="match status" value="1"/>
</dbReference>
<keyword evidence="9" id="KW-1185">Reference proteome</keyword>
<dbReference type="GO" id="GO:0140359">
    <property type="term" value="F:ABC-type transporter activity"/>
    <property type="evidence" value="ECO:0007669"/>
    <property type="project" value="InterPro"/>
</dbReference>
<evidence type="ECO:0000256" key="4">
    <source>
        <dbReference type="ARBA" id="ARBA00023136"/>
    </source>
</evidence>
<dbReference type="PANTHER" id="PTHR43229">
    <property type="entry name" value="NODULATION PROTEIN J"/>
    <property type="match status" value="1"/>
</dbReference>
<comment type="similarity">
    <text evidence="6">Belongs to the ABC-2 integral membrane protein family.</text>
</comment>
<evidence type="ECO:0000313" key="8">
    <source>
        <dbReference type="EMBL" id="OLZ53270.1"/>
    </source>
</evidence>
<dbReference type="InterPro" id="IPR013525">
    <property type="entry name" value="ABC2_TM"/>
</dbReference>
<evidence type="ECO:0000256" key="2">
    <source>
        <dbReference type="ARBA" id="ARBA00022692"/>
    </source>
</evidence>
<dbReference type="Proteomes" id="UP000187486">
    <property type="component" value="Unassembled WGS sequence"/>
</dbReference>
<proteinExistence type="inferred from homology"/>
<comment type="subcellular location">
    <subcellularLocation>
        <location evidence="6">Cell membrane</location>
        <topology evidence="6">Multi-pass membrane protein</topology>
    </subcellularLocation>
    <subcellularLocation>
        <location evidence="1">Membrane</location>
        <topology evidence="1">Multi-pass membrane protein</topology>
    </subcellularLocation>
</comment>
<dbReference type="InterPro" id="IPR000412">
    <property type="entry name" value="ABC_2_transport"/>
</dbReference>
<accession>A0A1R0KW91</accession>
<feature type="transmembrane region" description="Helical" evidence="6">
    <location>
        <begin position="38"/>
        <end position="58"/>
    </location>
</feature>
<keyword evidence="4 6" id="KW-0472">Membrane</keyword>
<dbReference type="STRING" id="76021.BS329_10660"/>
<dbReference type="InterPro" id="IPR051784">
    <property type="entry name" value="Nod_factor_ABC_transporter"/>
</dbReference>